<accession>Q69TU5</accession>
<dbReference type="Proteomes" id="UP000000763">
    <property type="component" value="Chromosome 6"/>
</dbReference>
<reference evidence="3" key="1">
    <citation type="journal article" date="2005" name="Nature">
        <title>The map-based sequence of the rice genome.</title>
        <authorList>
            <consortium name="International rice genome sequencing project (IRGSP)"/>
            <person name="Matsumoto T."/>
            <person name="Wu J."/>
            <person name="Kanamori H."/>
            <person name="Katayose Y."/>
            <person name="Fujisawa M."/>
            <person name="Namiki N."/>
            <person name="Mizuno H."/>
            <person name="Yamamoto K."/>
            <person name="Antonio B.A."/>
            <person name="Baba T."/>
            <person name="Sakata K."/>
            <person name="Nagamura Y."/>
            <person name="Aoki H."/>
            <person name="Arikawa K."/>
            <person name="Arita K."/>
            <person name="Bito T."/>
            <person name="Chiden Y."/>
            <person name="Fujitsuka N."/>
            <person name="Fukunaka R."/>
            <person name="Hamada M."/>
            <person name="Harada C."/>
            <person name="Hayashi A."/>
            <person name="Hijishita S."/>
            <person name="Honda M."/>
            <person name="Hosokawa S."/>
            <person name="Ichikawa Y."/>
            <person name="Idonuma A."/>
            <person name="Iijima M."/>
            <person name="Ikeda M."/>
            <person name="Ikeno M."/>
            <person name="Ito K."/>
            <person name="Ito S."/>
            <person name="Ito T."/>
            <person name="Ito Y."/>
            <person name="Ito Y."/>
            <person name="Iwabuchi A."/>
            <person name="Kamiya K."/>
            <person name="Karasawa W."/>
            <person name="Kurita K."/>
            <person name="Katagiri S."/>
            <person name="Kikuta A."/>
            <person name="Kobayashi H."/>
            <person name="Kobayashi N."/>
            <person name="Machita K."/>
            <person name="Maehara T."/>
            <person name="Masukawa M."/>
            <person name="Mizubayashi T."/>
            <person name="Mukai Y."/>
            <person name="Nagasaki H."/>
            <person name="Nagata Y."/>
            <person name="Naito S."/>
            <person name="Nakashima M."/>
            <person name="Nakama Y."/>
            <person name="Nakamichi Y."/>
            <person name="Nakamura M."/>
            <person name="Meguro A."/>
            <person name="Negishi M."/>
            <person name="Ohta I."/>
            <person name="Ohta T."/>
            <person name="Okamoto M."/>
            <person name="Ono N."/>
            <person name="Saji S."/>
            <person name="Sakaguchi M."/>
            <person name="Sakai K."/>
            <person name="Shibata M."/>
            <person name="Shimokawa T."/>
            <person name="Song J."/>
            <person name="Takazaki Y."/>
            <person name="Terasawa K."/>
            <person name="Tsugane M."/>
            <person name="Tsuji K."/>
            <person name="Ueda S."/>
            <person name="Waki K."/>
            <person name="Yamagata H."/>
            <person name="Yamamoto M."/>
            <person name="Yamamoto S."/>
            <person name="Yamane H."/>
            <person name="Yoshiki S."/>
            <person name="Yoshihara R."/>
            <person name="Yukawa K."/>
            <person name="Zhong H."/>
            <person name="Yano M."/>
            <person name="Yuan Q."/>
            <person name="Ouyang S."/>
            <person name="Liu J."/>
            <person name="Jones K.M."/>
            <person name="Gansberger K."/>
            <person name="Moffat K."/>
            <person name="Hill J."/>
            <person name="Bera J."/>
            <person name="Fadrosh D."/>
            <person name="Jin S."/>
            <person name="Johri S."/>
            <person name="Kim M."/>
            <person name="Overton L."/>
            <person name="Reardon M."/>
            <person name="Tsitrin T."/>
            <person name="Vuong H."/>
            <person name="Weaver B."/>
            <person name="Ciecko A."/>
            <person name="Tallon L."/>
            <person name="Jackson J."/>
            <person name="Pai G."/>
            <person name="Aken S.V."/>
            <person name="Utterback T."/>
            <person name="Reidmuller S."/>
            <person name="Feldblyum T."/>
            <person name="Hsiao J."/>
            <person name="Zismann V."/>
            <person name="Iobst S."/>
            <person name="de Vazeille A.R."/>
            <person name="Buell C.R."/>
            <person name="Ying K."/>
            <person name="Li Y."/>
            <person name="Lu T."/>
            <person name="Huang Y."/>
            <person name="Zhao Q."/>
            <person name="Feng Q."/>
            <person name="Zhang L."/>
            <person name="Zhu J."/>
            <person name="Weng Q."/>
            <person name="Mu J."/>
            <person name="Lu Y."/>
            <person name="Fan D."/>
            <person name="Liu Y."/>
            <person name="Guan J."/>
            <person name="Zhang Y."/>
            <person name="Yu S."/>
            <person name="Liu X."/>
            <person name="Zhang Y."/>
            <person name="Hong G."/>
            <person name="Han B."/>
            <person name="Choisne N."/>
            <person name="Demange N."/>
            <person name="Orjeda G."/>
            <person name="Samain S."/>
            <person name="Cattolico L."/>
            <person name="Pelletier E."/>
            <person name="Couloux A."/>
            <person name="Segurens B."/>
            <person name="Wincker P."/>
            <person name="D'Hont A."/>
            <person name="Scarpelli C."/>
            <person name="Weissenbach J."/>
            <person name="Salanoubat M."/>
            <person name="Quetier F."/>
            <person name="Yu Y."/>
            <person name="Kim H.R."/>
            <person name="Rambo T."/>
            <person name="Currie J."/>
            <person name="Collura K."/>
            <person name="Luo M."/>
            <person name="Yang T."/>
            <person name="Ammiraju J.S.S."/>
            <person name="Engler F."/>
            <person name="Soderlund C."/>
            <person name="Wing R.A."/>
            <person name="Palmer L.E."/>
            <person name="de la Bastide M."/>
            <person name="Spiegel L."/>
            <person name="Nascimento L."/>
            <person name="Zutavern T."/>
            <person name="O'Shaughnessy A."/>
            <person name="Dike S."/>
            <person name="Dedhia N."/>
            <person name="Preston R."/>
            <person name="Balija V."/>
            <person name="McCombie W.R."/>
            <person name="Chow T."/>
            <person name="Chen H."/>
            <person name="Chung M."/>
            <person name="Chen C."/>
            <person name="Shaw J."/>
            <person name="Wu H."/>
            <person name="Hsiao K."/>
            <person name="Chao Y."/>
            <person name="Chu M."/>
            <person name="Cheng C."/>
            <person name="Hour A."/>
            <person name="Lee P."/>
            <person name="Lin S."/>
            <person name="Lin Y."/>
            <person name="Liou J."/>
            <person name="Liu S."/>
            <person name="Hsing Y."/>
            <person name="Raghuvanshi S."/>
            <person name="Mohanty A."/>
            <person name="Bharti A.K."/>
            <person name="Gaur A."/>
            <person name="Gupta V."/>
            <person name="Kumar D."/>
            <person name="Ravi V."/>
            <person name="Vij S."/>
            <person name="Kapur A."/>
            <person name="Khurana P."/>
            <person name="Khurana P."/>
            <person name="Khurana J.P."/>
            <person name="Tyagi A.K."/>
            <person name="Gaikwad K."/>
            <person name="Singh A."/>
            <person name="Dalal V."/>
            <person name="Srivastava S."/>
            <person name="Dixit A."/>
            <person name="Pal A.K."/>
            <person name="Ghazi I.A."/>
            <person name="Yadav M."/>
            <person name="Pandit A."/>
            <person name="Bhargava A."/>
            <person name="Sureshbabu K."/>
            <person name="Batra K."/>
            <person name="Sharma T.R."/>
            <person name="Mohapatra T."/>
            <person name="Singh N.K."/>
            <person name="Messing J."/>
            <person name="Nelson A.B."/>
            <person name="Fuks G."/>
            <person name="Kavchok S."/>
            <person name="Keizer G."/>
            <person name="Linton E."/>
            <person name="Llaca V."/>
            <person name="Song R."/>
            <person name="Tanyolac B."/>
            <person name="Young S."/>
            <person name="Ho-Il K."/>
            <person name="Hahn J.H."/>
            <person name="Sangsakoo G."/>
            <person name="Vanavichit A."/>
            <person name="de Mattos Luiz.A.T."/>
            <person name="Zimmer P.D."/>
            <person name="Malone G."/>
            <person name="Dellagostin O."/>
            <person name="de Oliveira A.C."/>
            <person name="Bevan M."/>
            <person name="Bancroft I."/>
            <person name="Minx P."/>
            <person name="Cordum H."/>
            <person name="Wilson R."/>
            <person name="Cheng Z."/>
            <person name="Jin W."/>
            <person name="Jiang J."/>
            <person name="Leong S.A."/>
            <person name="Iwama H."/>
            <person name="Gojobori T."/>
            <person name="Itoh T."/>
            <person name="Niimura Y."/>
            <person name="Fujii Y."/>
            <person name="Habara T."/>
            <person name="Sakai H."/>
            <person name="Sato Y."/>
            <person name="Wilson G."/>
            <person name="Kumar K."/>
            <person name="McCouch S."/>
            <person name="Juretic N."/>
            <person name="Hoen D."/>
            <person name="Wright S."/>
            <person name="Bruskiewich R."/>
            <person name="Bureau T."/>
            <person name="Miyao A."/>
            <person name="Hirochika H."/>
            <person name="Nishikawa T."/>
            <person name="Kadowaki K."/>
            <person name="Sugiura M."/>
            <person name="Burr B."/>
            <person name="Sasaki T."/>
        </authorList>
    </citation>
    <scope>NUCLEOTIDE SEQUENCE [LARGE SCALE GENOMIC DNA]</scope>
    <source>
        <strain evidence="3">cv. Nipponbare</strain>
    </source>
</reference>
<evidence type="ECO:0000313" key="2">
    <source>
        <dbReference type="EMBL" id="BAD35732.1"/>
    </source>
</evidence>
<feature type="region of interest" description="Disordered" evidence="1">
    <location>
        <begin position="1"/>
        <end position="37"/>
    </location>
</feature>
<dbReference type="EMBL" id="AP004732">
    <property type="protein sequence ID" value="BAD35732.1"/>
    <property type="molecule type" value="Genomic_DNA"/>
</dbReference>
<evidence type="ECO:0000313" key="3">
    <source>
        <dbReference type="Proteomes" id="UP000000763"/>
    </source>
</evidence>
<organism evidence="2 3">
    <name type="scientific">Oryza sativa subsp. japonica</name>
    <name type="common">Rice</name>
    <dbReference type="NCBI Taxonomy" id="39947"/>
    <lineage>
        <taxon>Eukaryota</taxon>
        <taxon>Viridiplantae</taxon>
        <taxon>Streptophyta</taxon>
        <taxon>Embryophyta</taxon>
        <taxon>Tracheophyta</taxon>
        <taxon>Spermatophyta</taxon>
        <taxon>Magnoliopsida</taxon>
        <taxon>Liliopsida</taxon>
        <taxon>Poales</taxon>
        <taxon>Poaceae</taxon>
        <taxon>BOP clade</taxon>
        <taxon>Oryzoideae</taxon>
        <taxon>Oryzeae</taxon>
        <taxon>Oryzinae</taxon>
        <taxon>Oryza</taxon>
        <taxon>Oryza sativa</taxon>
    </lineage>
</organism>
<proteinExistence type="predicted"/>
<gene>
    <name evidence="2" type="primary">OSJNBa0021M10.6</name>
</gene>
<dbReference type="AlphaFoldDB" id="Q69TU5"/>
<protein>
    <submittedName>
        <fullName evidence="2">Uncharacterized protein</fullName>
    </submittedName>
</protein>
<sequence>MLPPALVPAQEDASFCSGGRRDKGGGRGGGGEGAFSFFTSPKQAVTTTGTNASGGCGLSLAFPDASEHGLHRHQRLLLLPFALTQQG</sequence>
<name>Q69TU5_ORYSJ</name>
<reference evidence="3" key="2">
    <citation type="journal article" date="2008" name="Nucleic Acids Res.">
        <title>The rice annotation project database (RAP-DB): 2008 update.</title>
        <authorList>
            <consortium name="The rice annotation project (RAP)"/>
        </authorList>
    </citation>
    <scope>GENOME REANNOTATION</scope>
    <source>
        <strain evidence="3">cv. Nipponbare</strain>
    </source>
</reference>
<evidence type="ECO:0000256" key="1">
    <source>
        <dbReference type="SAM" id="MobiDB-lite"/>
    </source>
</evidence>